<evidence type="ECO:0000313" key="1">
    <source>
        <dbReference type="EMBL" id="EYC09894.1"/>
    </source>
</evidence>
<accession>A0A016U3L7</accession>
<protein>
    <submittedName>
        <fullName evidence="1">Uncharacterized protein</fullName>
    </submittedName>
</protein>
<reference evidence="2" key="1">
    <citation type="journal article" date="2015" name="Nat. Genet.">
        <title>The genome and transcriptome of the zoonotic hookworm Ancylostoma ceylanicum identify infection-specific gene families.</title>
        <authorList>
            <person name="Schwarz E.M."/>
            <person name="Hu Y."/>
            <person name="Antoshechkin I."/>
            <person name="Miller M.M."/>
            <person name="Sternberg P.W."/>
            <person name="Aroian R.V."/>
        </authorList>
    </citation>
    <scope>NUCLEOTIDE SEQUENCE</scope>
    <source>
        <strain evidence="2">HY135</strain>
    </source>
</reference>
<dbReference type="Proteomes" id="UP000024635">
    <property type="component" value="Unassembled WGS sequence"/>
</dbReference>
<comment type="caution">
    <text evidence="1">The sequence shown here is derived from an EMBL/GenBank/DDBJ whole genome shotgun (WGS) entry which is preliminary data.</text>
</comment>
<organism evidence="1 2">
    <name type="scientific">Ancylostoma ceylanicum</name>
    <dbReference type="NCBI Taxonomy" id="53326"/>
    <lineage>
        <taxon>Eukaryota</taxon>
        <taxon>Metazoa</taxon>
        <taxon>Ecdysozoa</taxon>
        <taxon>Nematoda</taxon>
        <taxon>Chromadorea</taxon>
        <taxon>Rhabditida</taxon>
        <taxon>Rhabditina</taxon>
        <taxon>Rhabditomorpha</taxon>
        <taxon>Strongyloidea</taxon>
        <taxon>Ancylostomatidae</taxon>
        <taxon>Ancylostomatinae</taxon>
        <taxon>Ancylostoma</taxon>
    </lineage>
</organism>
<sequence>MTCGVLLAALQHTTGGYRSPARIMADGASTAQESLKCYGVQARRICAPIGIVGPDSPVVQCTTRAALLQAPLRHQSTLIFFPGSAPDPLRSPFAVRPFYEAQLAPGRRILGPDSLV</sequence>
<proteinExistence type="predicted"/>
<gene>
    <name evidence="1" type="primary">Acey_s0058.g2878</name>
    <name evidence="1" type="ORF">Y032_0058g2878</name>
</gene>
<keyword evidence="2" id="KW-1185">Reference proteome</keyword>
<name>A0A016U3L7_9BILA</name>
<dbReference type="AlphaFoldDB" id="A0A016U3L7"/>
<dbReference type="EMBL" id="JARK01001394">
    <property type="protein sequence ID" value="EYC09894.1"/>
    <property type="molecule type" value="Genomic_DNA"/>
</dbReference>
<evidence type="ECO:0000313" key="2">
    <source>
        <dbReference type="Proteomes" id="UP000024635"/>
    </source>
</evidence>